<feature type="signal peptide" evidence="1">
    <location>
        <begin position="1"/>
        <end position="23"/>
    </location>
</feature>
<dbReference type="InterPro" id="IPR016181">
    <property type="entry name" value="Acyl_CoA_acyltransferase"/>
</dbReference>
<keyword evidence="1" id="KW-0732">Signal</keyword>
<sequence>MMRLTAYLISCAMLWCVCTTAFGAEFWRQSWSAPQHVESSRIQIRPLEAADAERLFHSYMGSQKFLYERLGWSWPSEKSTLEQNHSMVQLHLKQWQNQTAFTYLVIDREREMIVGAVYLVPVAEQRGSSGIINSSNFNAEVTWWLTEPAVNASLHNDLFEVLSGWLRSSWPWEQVLFPVAASNRPAIAVLENSPARFIGENRDTKERFYSYTVARK</sequence>
<dbReference type="SUPFAM" id="SSF55729">
    <property type="entry name" value="Acyl-CoA N-acyltransferases (Nat)"/>
    <property type="match status" value="1"/>
</dbReference>
<comment type="caution">
    <text evidence="3">The sequence shown here is derived from an EMBL/GenBank/DDBJ whole genome shotgun (WGS) entry which is preliminary data.</text>
</comment>
<dbReference type="EMBL" id="PIPS01000003">
    <property type="protein sequence ID" value="RUO42497.1"/>
    <property type="molecule type" value="Genomic_DNA"/>
</dbReference>
<dbReference type="InterPro" id="IPR000182">
    <property type="entry name" value="GNAT_dom"/>
</dbReference>
<dbReference type="Gene3D" id="3.40.630.30">
    <property type="match status" value="1"/>
</dbReference>
<dbReference type="Proteomes" id="UP000286680">
    <property type="component" value="Unassembled WGS sequence"/>
</dbReference>
<keyword evidence="4" id="KW-1185">Reference proteome</keyword>
<feature type="domain" description="N-acetyltransferase" evidence="2">
    <location>
        <begin position="41"/>
        <end position="192"/>
    </location>
</feature>
<evidence type="ECO:0000313" key="3">
    <source>
        <dbReference type="EMBL" id="RUO42497.1"/>
    </source>
</evidence>
<gene>
    <name evidence="3" type="ORF">CWE23_10430</name>
</gene>
<evidence type="ECO:0000313" key="4">
    <source>
        <dbReference type="Proteomes" id="UP000286680"/>
    </source>
</evidence>
<organism evidence="3 4">
    <name type="scientific">Idiomarina aquatica</name>
    <dbReference type="NCBI Taxonomy" id="1327752"/>
    <lineage>
        <taxon>Bacteria</taxon>
        <taxon>Pseudomonadati</taxon>
        <taxon>Pseudomonadota</taxon>
        <taxon>Gammaproteobacteria</taxon>
        <taxon>Alteromonadales</taxon>
        <taxon>Idiomarinaceae</taxon>
        <taxon>Idiomarina</taxon>
    </lineage>
</organism>
<accession>A0AA94JD46</accession>
<reference evidence="4" key="1">
    <citation type="journal article" date="2018" name="Front. Microbiol.">
        <title>Genome-Based Analysis Reveals the Taxonomy and Diversity of the Family Idiomarinaceae.</title>
        <authorList>
            <person name="Liu Y."/>
            <person name="Lai Q."/>
            <person name="Shao Z."/>
        </authorList>
    </citation>
    <scope>NUCLEOTIDE SEQUENCE [LARGE SCALE GENOMIC DNA]</scope>
    <source>
        <strain evidence="4">SN-14</strain>
    </source>
</reference>
<dbReference type="AlphaFoldDB" id="A0AA94JD46"/>
<name>A0AA94JD46_9GAMM</name>
<evidence type="ECO:0000259" key="2">
    <source>
        <dbReference type="Pfam" id="PF13302"/>
    </source>
</evidence>
<dbReference type="Pfam" id="PF13302">
    <property type="entry name" value="Acetyltransf_3"/>
    <property type="match status" value="1"/>
</dbReference>
<feature type="chain" id="PRO_5041678886" evidence="1">
    <location>
        <begin position="24"/>
        <end position="216"/>
    </location>
</feature>
<dbReference type="GO" id="GO:0016747">
    <property type="term" value="F:acyltransferase activity, transferring groups other than amino-acyl groups"/>
    <property type="evidence" value="ECO:0007669"/>
    <property type="project" value="InterPro"/>
</dbReference>
<protein>
    <submittedName>
        <fullName evidence="3">GNAT family N-acetyltransferase</fullName>
    </submittedName>
</protein>
<dbReference type="RefSeq" id="WP_126820213.1">
    <property type="nucleotide sequence ID" value="NZ_PIPS01000003.1"/>
</dbReference>
<proteinExistence type="predicted"/>
<evidence type="ECO:0000256" key="1">
    <source>
        <dbReference type="SAM" id="SignalP"/>
    </source>
</evidence>